<dbReference type="Pfam" id="PF07596">
    <property type="entry name" value="SBP_bac_10"/>
    <property type="match status" value="1"/>
</dbReference>
<dbReference type="eggNOG" id="COG2165">
    <property type="taxonomic scope" value="Bacteria"/>
</dbReference>
<dbReference type="Proteomes" id="UP000010798">
    <property type="component" value="Chromosome"/>
</dbReference>
<reference evidence="2 3" key="1">
    <citation type="submission" date="2012-02" db="EMBL/GenBank/DDBJ databases">
        <title>Complete sequence of chromosome of Singulisphaera acidiphila DSM 18658.</title>
        <authorList>
            <consortium name="US DOE Joint Genome Institute (JGI-PGF)"/>
            <person name="Lucas S."/>
            <person name="Copeland A."/>
            <person name="Lapidus A."/>
            <person name="Glavina del Rio T."/>
            <person name="Dalin E."/>
            <person name="Tice H."/>
            <person name="Bruce D."/>
            <person name="Goodwin L."/>
            <person name="Pitluck S."/>
            <person name="Peters L."/>
            <person name="Ovchinnikova G."/>
            <person name="Chertkov O."/>
            <person name="Kyrpides N."/>
            <person name="Mavromatis K."/>
            <person name="Ivanova N."/>
            <person name="Brettin T."/>
            <person name="Detter J.C."/>
            <person name="Han C."/>
            <person name="Larimer F."/>
            <person name="Land M."/>
            <person name="Hauser L."/>
            <person name="Markowitz V."/>
            <person name="Cheng J.-F."/>
            <person name="Hugenholtz P."/>
            <person name="Woyke T."/>
            <person name="Wu D."/>
            <person name="Tindall B."/>
            <person name="Pomrenke H."/>
            <person name="Brambilla E."/>
            <person name="Klenk H.-P."/>
            <person name="Eisen J.A."/>
        </authorList>
    </citation>
    <scope>NUCLEOTIDE SEQUENCE [LARGE SCALE GENOMIC DNA]</scope>
    <source>
        <strain evidence="3">ATCC BAA-1392 / DSM 18658 / VKM B-2454 / MOB10</strain>
    </source>
</reference>
<dbReference type="RefSeq" id="WP_015250629.1">
    <property type="nucleotide sequence ID" value="NC_019892.1"/>
</dbReference>
<dbReference type="InterPro" id="IPR012902">
    <property type="entry name" value="N_methyl_site"/>
</dbReference>
<dbReference type="PANTHER" id="PTHR30093">
    <property type="entry name" value="GENERAL SECRETION PATHWAY PROTEIN G"/>
    <property type="match status" value="1"/>
</dbReference>
<gene>
    <name evidence="2" type="ordered locus">Sinac_7532</name>
</gene>
<dbReference type="InterPro" id="IPR027558">
    <property type="entry name" value="Pre_pil_HX9DG_C"/>
</dbReference>
<dbReference type="OrthoDB" id="270727at2"/>
<dbReference type="Gene3D" id="3.30.700.10">
    <property type="entry name" value="Glycoprotein, Type 4 Pilin"/>
    <property type="match status" value="1"/>
</dbReference>
<evidence type="ECO:0000259" key="1">
    <source>
        <dbReference type="Pfam" id="PF07596"/>
    </source>
</evidence>
<dbReference type="InterPro" id="IPR011453">
    <property type="entry name" value="DUF1559"/>
</dbReference>
<evidence type="ECO:0000313" key="3">
    <source>
        <dbReference type="Proteomes" id="UP000010798"/>
    </source>
</evidence>
<dbReference type="Pfam" id="PF07963">
    <property type="entry name" value="N_methyl"/>
    <property type="match status" value="1"/>
</dbReference>
<dbReference type="AlphaFoldDB" id="L0DRD4"/>
<proteinExistence type="predicted"/>
<keyword evidence="3" id="KW-1185">Reference proteome</keyword>
<protein>
    <submittedName>
        <fullName evidence="2">Prepilin-type N-terminal cleavage/methylation domain-containing protein</fullName>
    </submittedName>
</protein>
<accession>L0DRD4</accession>
<evidence type="ECO:0000313" key="2">
    <source>
        <dbReference type="EMBL" id="AGA31565.1"/>
    </source>
</evidence>
<sequence>MPTRRRAFTLIELLVVIAIIAVLIALLLPAVQAAREAARRAQCINNFKQMGIAMHNYHDTTGSFPIGRMGSGYSYESVSPNDNRRTWAFMILPYFEQGALYNAINFSVPFYEWEQTTALMTSISIWQCPSDAGAKSIQEPTLRYKRRKASMAANWGNSHFWQSEAGRGAAGPNPWTTNAPAGPVTFSGAPFKGNLSTSLRDMTDGTSNTLLVGEVIVGVNDDVNYDHRGDIFNDDYNCSMFMAYTTPNSKIPDQLAFCAPPTLVAGNPPCNTNEPKFNASRSRHPGGVNAVFGDGSARFVKDSVNLNIWRALSTPNGGEVISSDAY</sequence>
<dbReference type="STRING" id="886293.Sinac_7532"/>
<feature type="domain" description="DUF1559" evidence="1">
    <location>
        <begin position="32"/>
        <end position="306"/>
    </location>
</feature>
<name>L0DRD4_SINAD</name>
<dbReference type="InterPro" id="IPR045584">
    <property type="entry name" value="Pilin-like"/>
</dbReference>
<dbReference type="NCBIfam" id="TIGR02532">
    <property type="entry name" value="IV_pilin_GFxxxE"/>
    <property type="match status" value="1"/>
</dbReference>
<organism evidence="2 3">
    <name type="scientific">Singulisphaera acidiphila (strain ATCC BAA-1392 / DSM 18658 / VKM B-2454 / MOB10)</name>
    <dbReference type="NCBI Taxonomy" id="886293"/>
    <lineage>
        <taxon>Bacteria</taxon>
        <taxon>Pseudomonadati</taxon>
        <taxon>Planctomycetota</taxon>
        <taxon>Planctomycetia</taxon>
        <taxon>Isosphaerales</taxon>
        <taxon>Isosphaeraceae</taxon>
        <taxon>Singulisphaera</taxon>
    </lineage>
</organism>
<dbReference type="NCBIfam" id="TIGR04294">
    <property type="entry name" value="pre_pil_HX9DG"/>
    <property type="match status" value="1"/>
</dbReference>
<dbReference type="EMBL" id="CP003364">
    <property type="protein sequence ID" value="AGA31565.1"/>
    <property type="molecule type" value="Genomic_DNA"/>
</dbReference>
<dbReference type="KEGG" id="saci:Sinac_7532"/>
<dbReference type="PANTHER" id="PTHR30093:SF2">
    <property type="entry name" value="TYPE II SECRETION SYSTEM PROTEIN H"/>
    <property type="match status" value="1"/>
</dbReference>
<dbReference type="SUPFAM" id="SSF54523">
    <property type="entry name" value="Pili subunits"/>
    <property type="match status" value="1"/>
</dbReference>
<dbReference type="HOGENOM" id="CLU_041661_0_0_0"/>